<feature type="compositionally biased region" description="Polar residues" evidence="8">
    <location>
        <begin position="615"/>
        <end position="629"/>
    </location>
</feature>
<dbReference type="Proteomes" id="UP000054248">
    <property type="component" value="Unassembled WGS sequence"/>
</dbReference>
<dbReference type="Gene3D" id="1.25.40.180">
    <property type="match status" value="2"/>
</dbReference>
<dbReference type="EMBL" id="KN823160">
    <property type="protein sequence ID" value="KIO20808.1"/>
    <property type="molecule type" value="Genomic_DNA"/>
</dbReference>
<comment type="subcellular location">
    <subcellularLocation>
        <location evidence="1">Cytoplasm</location>
    </subcellularLocation>
</comment>
<feature type="region of interest" description="Disordered" evidence="8">
    <location>
        <begin position="539"/>
        <end position="563"/>
    </location>
</feature>
<dbReference type="GO" id="GO:0003743">
    <property type="term" value="F:translation initiation factor activity"/>
    <property type="evidence" value="ECO:0007669"/>
    <property type="project" value="UniProtKB-KW"/>
</dbReference>
<dbReference type="SUPFAM" id="SSF48371">
    <property type="entry name" value="ARM repeat"/>
    <property type="match status" value="2"/>
</dbReference>
<dbReference type="OrthoDB" id="514777at2759"/>
<evidence type="ECO:0000256" key="1">
    <source>
        <dbReference type="ARBA" id="ARBA00004496"/>
    </source>
</evidence>
<organism evidence="10 11">
    <name type="scientific">Tulasnella calospora MUT 4182</name>
    <dbReference type="NCBI Taxonomy" id="1051891"/>
    <lineage>
        <taxon>Eukaryota</taxon>
        <taxon>Fungi</taxon>
        <taxon>Dikarya</taxon>
        <taxon>Basidiomycota</taxon>
        <taxon>Agaricomycotina</taxon>
        <taxon>Agaricomycetes</taxon>
        <taxon>Cantharellales</taxon>
        <taxon>Tulasnellaceae</taxon>
        <taxon>Tulasnella</taxon>
    </lineage>
</organism>
<evidence type="ECO:0000259" key="9">
    <source>
        <dbReference type="PROSITE" id="PS51366"/>
    </source>
</evidence>
<dbReference type="InterPro" id="IPR016024">
    <property type="entry name" value="ARM-type_fold"/>
</dbReference>
<evidence type="ECO:0000256" key="5">
    <source>
        <dbReference type="ARBA" id="ARBA00022553"/>
    </source>
</evidence>
<feature type="domain" description="MI" evidence="9">
    <location>
        <begin position="700"/>
        <end position="820"/>
    </location>
</feature>
<sequence length="840" mass="92198">MSISQAVSVKDGVSIPTGNAPSSSRGRLVFTTEEAEEKAKEEEERAAKTKAEDTERLKKEAERLKSEAEKKVKRGEEERERQEGEEDSREKKEEAERLKREEEHREPTQSNESASGGIGPGLSDFPGDKGSAPFAIGNFVSTFSRMTSEERFAASFRGATTSRSSAQGGVSGIGGHNAVPPSPREQNRTRSQRGRAGNNFLKPKAPLPSQQQQQQQQALGGLEPVASLQQSEYWWTPAARRRLAVDENSPEYVERKVKALLNKLLLENFDSVSNQIINWANKSENENNGATLILVIKLVFEKAIDEAPWSEMYARLCRKMMEQISQNVQDDNIRNNSGEPIVGGHLFRKYLLNRCQEDFERGWSQKESAQAAAALKAADDKAAEDASKANGEDGGPVLYSEEYYALLKAKRQGLGLVRFIGELFKLQMLTERIMHECIKTLLSKIDNPEEEEIESLCTLLMTVGQALDTPKAKGHMDIYFGRIRMLAEDSNLGWRIRHLLLEVIELRQRSWRPRNATRNVADAGFRAYAAKEKASAARQASKVVPMTRGGLQRGGQQSPDGWNVAGPTPVRAPAKAGDLSNFGKFTANSGPLKTMGPLSVFKKGDRGHSTPPPQASGSISRATSGSNIYSIIGAGSANADTMPKRTPGGRGTTRKPSVDQTPQAPPDTPLRRKLNLLPRIVSSANTNEDSAGDKSMTEQEAKAKVDEDVKEFFNIRDVNEGEKSFADLPDEHKSKLVDKLASKALDLKGTDVKLVAKLFNKAASNGCPPSAFEDGLAGIMEFLDDRATDVPQAYNFMARLLRGAKLPQATIESLADKIFVDGDPVTKPKDKLLKAYTALA</sequence>
<dbReference type="SMART" id="SM00543">
    <property type="entry name" value="MIF4G"/>
    <property type="match status" value="1"/>
</dbReference>
<feature type="region of interest" description="Disordered" evidence="8">
    <location>
        <begin position="593"/>
        <end position="703"/>
    </location>
</feature>
<feature type="compositionally biased region" description="Polar residues" evidence="8">
    <location>
        <begin position="16"/>
        <end position="25"/>
    </location>
</feature>
<feature type="region of interest" description="Disordered" evidence="8">
    <location>
        <begin position="156"/>
        <end position="221"/>
    </location>
</feature>
<evidence type="ECO:0000256" key="8">
    <source>
        <dbReference type="SAM" id="MobiDB-lite"/>
    </source>
</evidence>
<evidence type="ECO:0000313" key="10">
    <source>
        <dbReference type="EMBL" id="KIO20808.1"/>
    </source>
</evidence>
<dbReference type="GO" id="GO:0016281">
    <property type="term" value="C:eukaryotic translation initiation factor 4F complex"/>
    <property type="evidence" value="ECO:0007669"/>
    <property type="project" value="TreeGrafter"/>
</dbReference>
<dbReference type="GO" id="GO:0010494">
    <property type="term" value="C:cytoplasmic stress granule"/>
    <property type="evidence" value="ECO:0007669"/>
    <property type="project" value="UniProtKB-ARBA"/>
</dbReference>
<keyword evidence="7" id="KW-0648">Protein biosynthesis</keyword>
<keyword evidence="3" id="KW-0963">Cytoplasm</keyword>
<keyword evidence="4" id="KW-0396">Initiation factor</keyword>
<evidence type="ECO:0000256" key="3">
    <source>
        <dbReference type="ARBA" id="ARBA00022490"/>
    </source>
</evidence>
<feature type="compositionally biased region" description="Basic and acidic residues" evidence="8">
    <location>
        <begin position="37"/>
        <end position="107"/>
    </location>
</feature>
<comment type="similarity">
    <text evidence="2">Belongs to the eukaryotic initiation factor 4G family.</text>
</comment>
<dbReference type="PANTHER" id="PTHR23253">
    <property type="entry name" value="EUKARYOTIC TRANSLATION INITIATION FACTOR 4 GAMMA"/>
    <property type="match status" value="1"/>
</dbReference>
<reference evidence="11" key="2">
    <citation type="submission" date="2015-01" db="EMBL/GenBank/DDBJ databases">
        <title>Evolutionary Origins and Diversification of the Mycorrhizal Mutualists.</title>
        <authorList>
            <consortium name="DOE Joint Genome Institute"/>
            <consortium name="Mycorrhizal Genomics Consortium"/>
            <person name="Kohler A."/>
            <person name="Kuo A."/>
            <person name="Nagy L.G."/>
            <person name="Floudas D."/>
            <person name="Copeland A."/>
            <person name="Barry K.W."/>
            <person name="Cichocki N."/>
            <person name="Veneault-Fourrey C."/>
            <person name="LaButti K."/>
            <person name="Lindquist E.A."/>
            <person name="Lipzen A."/>
            <person name="Lundell T."/>
            <person name="Morin E."/>
            <person name="Murat C."/>
            <person name="Riley R."/>
            <person name="Ohm R."/>
            <person name="Sun H."/>
            <person name="Tunlid A."/>
            <person name="Henrissat B."/>
            <person name="Grigoriev I.V."/>
            <person name="Hibbett D.S."/>
            <person name="Martin F."/>
        </authorList>
    </citation>
    <scope>NUCLEOTIDE SEQUENCE [LARGE SCALE GENOMIC DNA]</scope>
    <source>
        <strain evidence="11">MUT 4182</strain>
    </source>
</reference>
<evidence type="ECO:0000256" key="4">
    <source>
        <dbReference type="ARBA" id="ARBA00022540"/>
    </source>
</evidence>
<evidence type="ECO:0000256" key="2">
    <source>
        <dbReference type="ARBA" id="ARBA00005775"/>
    </source>
</evidence>
<dbReference type="FunFam" id="1.25.40.180:FF:000020">
    <property type="entry name" value="Eukaryotic translation initiation factor subunit"/>
    <property type="match status" value="1"/>
</dbReference>
<dbReference type="PANTHER" id="PTHR23253:SF9">
    <property type="entry name" value="EUKARYOTIC TRANSLATION INITIATION FACTOR 4 GAMMA 2"/>
    <property type="match status" value="1"/>
</dbReference>
<feature type="compositionally biased region" description="Polar residues" evidence="8">
    <location>
        <begin position="158"/>
        <end position="168"/>
    </location>
</feature>
<dbReference type="Pfam" id="PF02854">
    <property type="entry name" value="MIF4G"/>
    <property type="match status" value="1"/>
</dbReference>
<accession>A0A0C3KH24</accession>
<dbReference type="AlphaFoldDB" id="A0A0C3KH24"/>
<dbReference type="InterPro" id="IPR003891">
    <property type="entry name" value="Initiation_fac_eIF4g_MI"/>
</dbReference>
<dbReference type="HOGENOM" id="CLU_002459_0_0_1"/>
<evidence type="ECO:0000256" key="6">
    <source>
        <dbReference type="ARBA" id="ARBA00022884"/>
    </source>
</evidence>
<dbReference type="PROSITE" id="PS51366">
    <property type="entry name" value="MI"/>
    <property type="match status" value="1"/>
</dbReference>
<proteinExistence type="inferred from homology"/>
<dbReference type="GO" id="GO:0003729">
    <property type="term" value="F:mRNA binding"/>
    <property type="evidence" value="ECO:0007669"/>
    <property type="project" value="TreeGrafter"/>
</dbReference>
<dbReference type="InterPro" id="IPR003890">
    <property type="entry name" value="MIF4G-like_typ-3"/>
</dbReference>
<reference evidence="10 11" key="1">
    <citation type="submission" date="2014-04" db="EMBL/GenBank/DDBJ databases">
        <authorList>
            <consortium name="DOE Joint Genome Institute"/>
            <person name="Kuo A."/>
            <person name="Girlanda M."/>
            <person name="Perotto S."/>
            <person name="Kohler A."/>
            <person name="Nagy L.G."/>
            <person name="Floudas D."/>
            <person name="Copeland A."/>
            <person name="Barry K.W."/>
            <person name="Cichocki N."/>
            <person name="Veneault-Fourrey C."/>
            <person name="LaButti K."/>
            <person name="Lindquist E.A."/>
            <person name="Lipzen A."/>
            <person name="Lundell T."/>
            <person name="Morin E."/>
            <person name="Murat C."/>
            <person name="Sun H."/>
            <person name="Tunlid A."/>
            <person name="Henrissat B."/>
            <person name="Grigoriev I.V."/>
            <person name="Hibbett D.S."/>
            <person name="Martin F."/>
            <person name="Nordberg H.P."/>
            <person name="Cantor M.N."/>
            <person name="Hua S.X."/>
        </authorList>
    </citation>
    <scope>NUCLEOTIDE SEQUENCE [LARGE SCALE GENOMIC DNA]</scope>
    <source>
        <strain evidence="10 11">MUT 4182</strain>
    </source>
</reference>
<keyword evidence="6" id="KW-0694">RNA-binding</keyword>
<protein>
    <recommendedName>
        <fullName evidence="9">MI domain-containing protein</fullName>
    </recommendedName>
</protein>
<feature type="region of interest" description="Disordered" evidence="8">
    <location>
        <begin position="1"/>
        <end position="135"/>
    </location>
</feature>
<name>A0A0C3KH24_9AGAM</name>
<evidence type="ECO:0000313" key="11">
    <source>
        <dbReference type="Proteomes" id="UP000054248"/>
    </source>
</evidence>
<keyword evidence="5" id="KW-0597">Phosphoprotein</keyword>
<keyword evidence="11" id="KW-1185">Reference proteome</keyword>
<feature type="compositionally biased region" description="Basic and acidic residues" evidence="8">
    <location>
        <begin position="691"/>
        <end position="703"/>
    </location>
</feature>
<gene>
    <name evidence="10" type="ORF">M407DRAFT_29563</name>
</gene>
<dbReference type="STRING" id="1051891.A0A0C3KH24"/>
<evidence type="ECO:0000256" key="7">
    <source>
        <dbReference type="ARBA" id="ARBA00022917"/>
    </source>
</evidence>